<reference evidence="1" key="2">
    <citation type="submission" date="2020-11" db="EMBL/GenBank/DDBJ databases">
        <authorList>
            <person name="McCartney M.A."/>
            <person name="Auch B."/>
            <person name="Kono T."/>
            <person name="Mallez S."/>
            <person name="Becker A."/>
            <person name="Gohl D.M."/>
            <person name="Silverstein K.A.T."/>
            <person name="Koren S."/>
            <person name="Bechman K.B."/>
            <person name="Herman A."/>
            <person name="Abrahante J.E."/>
            <person name="Garbe J."/>
        </authorList>
    </citation>
    <scope>NUCLEOTIDE SEQUENCE</scope>
    <source>
        <strain evidence="1">Duluth1</strain>
        <tissue evidence="1">Whole animal</tissue>
    </source>
</reference>
<proteinExistence type="predicted"/>
<sequence length="73" mass="7892">MRQLMALPFLPASHKRETFEALKDRANSPQLEALVTVSGSGTCCSNLITGPYFGVQYGPTMTSTVNNSLKKSV</sequence>
<reference evidence="1" key="1">
    <citation type="journal article" date="2019" name="bioRxiv">
        <title>The Genome of the Zebra Mussel, Dreissena polymorpha: A Resource for Invasive Species Research.</title>
        <authorList>
            <person name="McCartney M.A."/>
            <person name="Auch B."/>
            <person name="Kono T."/>
            <person name="Mallez S."/>
            <person name="Zhang Y."/>
            <person name="Obille A."/>
            <person name="Becker A."/>
            <person name="Abrahante J.E."/>
            <person name="Garbe J."/>
            <person name="Badalamenti J.P."/>
            <person name="Herman A."/>
            <person name="Mangelson H."/>
            <person name="Liachko I."/>
            <person name="Sullivan S."/>
            <person name="Sone E.D."/>
            <person name="Koren S."/>
            <person name="Silverstein K.A.T."/>
            <person name="Beckman K.B."/>
            <person name="Gohl D.M."/>
        </authorList>
    </citation>
    <scope>NUCLEOTIDE SEQUENCE</scope>
    <source>
        <strain evidence="1">Duluth1</strain>
        <tissue evidence="1">Whole animal</tissue>
    </source>
</reference>
<evidence type="ECO:0000313" key="1">
    <source>
        <dbReference type="EMBL" id="KAH3818749.1"/>
    </source>
</evidence>
<evidence type="ECO:0000313" key="2">
    <source>
        <dbReference type="Proteomes" id="UP000828390"/>
    </source>
</evidence>
<protein>
    <submittedName>
        <fullName evidence="1">Uncharacterized protein</fullName>
    </submittedName>
</protein>
<dbReference type="AlphaFoldDB" id="A0A9D4JQ67"/>
<name>A0A9D4JQ67_DREPO</name>
<keyword evidence="2" id="KW-1185">Reference proteome</keyword>
<comment type="caution">
    <text evidence="1">The sequence shown here is derived from an EMBL/GenBank/DDBJ whole genome shotgun (WGS) entry which is preliminary data.</text>
</comment>
<dbReference type="Proteomes" id="UP000828390">
    <property type="component" value="Unassembled WGS sequence"/>
</dbReference>
<organism evidence="1 2">
    <name type="scientific">Dreissena polymorpha</name>
    <name type="common">Zebra mussel</name>
    <name type="synonym">Mytilus polymorpha</name>
    <dbReference type="NCBI Taxonomy" id="45954"/>
    <lineage>
        <taxon>Eukaryota</taxon>
        <taxon>Metazoa</taxon>
        <taxon>Spiralia</taxon>
        <taxon>Lophotrochozoa</taxon>
        <taxon>Mollusca</taxon>
        <taxon>Bivalvia</taxon>
        <taxon>Autobranchia</taxon>
        <taxon>Heteroconchia</taxon>
        <taxon>Euheterodonta</taxon>
        <taxon>Imparidentia</taxon>
        <taxon>Neoheterodontei</taxon>
        <taxon>Myida</taxon>
        <taxon>Dreissenoidea</taxon>
        <taxon>Dreissenidae</taxon>
        <taxon>Dreissena</taxon>
    </lineage>
</organism>
<gene>
    <name evidence="1" type="ORF">DPMN_120474</name>
</gene>
<accession>A0A9D4JQ67</accession>
<dbReference type="EMBL" id="JAIWYP010000005">
    <property type="protein sequence ID" value="KAH3818749.1"/>
    <property type="molecule type" value="Genomic_DNA"/>
</dbReference>